<feature type="compositionally biased region" description="Basic and acidic residues" evidence="1">
    <location>
        <begin position="197"/>
        <end position="206"/>
    </location>
</feature>
<gene>
    <name evidence="3" type="ORF">SETIT_7G073300v2</name>
</gene>
<accession>A0A368RT35</accession>
<evidence type="ECO:0000256" key="1">
    <source>
        <dbReference type="SAM" id="MobiDB-lite"/>
    </source>
</evidence>
<sequence>MSTCSTATSALRGHESRRRRRRAPPATCDAADVEAVVHGLLERRLVDLERDWDAYKTGQSGAALRRHHRRSRSATATPSSAVTTVAAPDALLLPLYRCSSPRTLVSSLQQAGSANSGRAAKIVLGADSPAGSYEGGISSVCSVEAGYSAAAPSSSCSCPCRCRCAVCCCSYSTTTSSSCVGASAPPFSSAAGGAAGERSRKSDEGRTVSGTGRAGWIAAVALVVMGFVAMVMLELRMDEGCAEYLVPT</sequence>
<feature type="transmembrane region" description="Helical" evidence="2">
    <location>
        <begin position="214"/>
        <end position="233"/>
    </location>
</feature>
<keyword evidence="2" id="KW-0472">Membrane</keyword>
<reference evidence="3" key="1">
    <citation type="journal article" date="2012" name="Nat. Biotechnol.">
        <title>Reference genome sequence of the model plant Setaria.</title>
        <authorList>
            <person name="Bennetzen J.L."/>
            <person name="Schmutz J."/>
            <person name="Wang H."/>
            <person name="Percifield R."/>
            <person name="Hawkins J."/>
            <person name="Pontaroli A.C."/>
            <person name="Estep M."/>
            <person name="Feng L."/>
            <person name="Vaughn J.N."/>
            <person name="Grimwood J."/>
            <person name="Jenkins J."/>
            <person name="Barry K."/>
            <person name="Lindquist E."/>
            <person name="Hellsten U."/>
            <person name="Deshpande S."/>
            <person name="Wang X."/>
            <person name="Wu X."/>
            <person name="Mitros T."/>
            <person name="Triplett J."/>
            <person name="Yang X."/>
            <person name="Ye C.Y."/>
            <person name="Mauro-Herrera M."/>
            <person name="Wang L."/>
            <person name="Li P."/>
            <person name="Sharma M."/>
            <person name="Sharma R."/>
            <person name="Ronald P.C."/>
            <person name="Panaud O."/>
            <person name="Kellogg E.A."/>
            <person name="Brutnell T.P."/>
            <person name="Doust A.N."/>
            <person name="Tuskan G.A."/>
            <person name="Rokhsar D."/>
            <person name="Devos K.M."/>
        </authorList>
    </citation>
    <scope>NUCLEOTIDE SEQUENCE [LARGE SCALE GENOMIC DNA]</scope>
    <source>
        <strain evidence="3">Yugu1</strain>
    </source>
</reference>
<proteinExistence type="predicted"/>
<keyword evidence="2" id="KW-1133">Transmembrane helix</keyword>
<keyword evidence="2" id="KW-0812">Transmembrane</keyword>
<feature type="region of interest" description="Disordered" evidence="1">
    <location>
        <begin position="1"/>
        <end position="26"/>
    </location>
</feature>
<protein>
    <submittedName>
        <fullName evidence="3">Uncharacterized protein</fullName>
    </submittedName>
</protein>
<name>A0A368RT35_SETIT</name>
<evidence type="ECO:0000313" key="3">
    <source>
        <dbReference type="EMBL" id="RCV33301.1"/>
    </source>
</evidence>
<organism evidence="3">
    <name type="scientific">Setaria italica</name>
    <name type="common">Foxtail millet</name>
    <name type="synonym">Panicum italicum</name>
    <dbReference type="NCBI Taxonomy" id="4555"/>
    <lineage>
        <taxon>Eukaryota</taxon>
        <taxon>Viridiplantae</taxon>
        <taxon>Streptophyta</taxon>
        <taxon>Embryophyta</taxon>
        <taxon>Tracheophyta</taxon>
        <taxon>Spermatophyta</taxon>
        <taxon>Magnoliopsida</taxon>
        <taxon>Liliopsida</taxon>
        <taxon>Poales</taxon>
        <taxon>Poaceae</taxon>
        <taxon>PACMAD clade</taxon>
        <taxon>Panicoideae</taxon>
        <taxon>Panicodae</taxon>
        <taxon>Paniceae</taxon>
        <taxon>Cenchrinae</taxon>
        <taxon>Setaria</taxon>
    </lineage>
</organism>
<feature type="region of interest" description="Disordered" evidence="1">
    <location>
        <begin position="59"/>
        <end position="80"/>
    </location>
</feature>
<dbReference type="AlphaFoldDB" id="A0A368RT35"/>
<reference evidence="3" key="2">
    <citation type="submission" date="2015-07" db="EMBL/GenBank/DDBJ databases">
        <authorList>
            <person name="Noorani M."/>
        </authorList>
    </citation>
    <scope>NUCLEOTIDE SEQUENCE</scope>
    <source>
        <strain evidence="3">Yugu1</strain>
    </source>
</reference>
<feature type="region of interest" description="Disordered" evidence="1">
    <location>
        <begin position="190"/>
        <end position="209"/>
    </location>
</feature>
<dbReference type="OrthoDB" id="692014at2759"/>
<dbReference type="EMBL" id="CM003534">
    <property type="protein sequence ID" value="RCV33301.1"/>
    <property type="molecule type" value="Genomic_DNA"/>
</dbReference>
<evidence type="ECO:0000256" key="2">
    <source>
        <dbReference type="SAM" id="Phobius"/>
    </source>
</evidence>